<dbReference type="Proteomes" id="UP000685013">
    <property type="component" value="Chromosome 1"/>
</dbReference>
<dbReference type="GO" id="GO:0005886">
    <property type="term" value="C:plasma membrane"/>
    <property type="evidence" value="ECO:0007669"/>
    <property type="project" value="UniProtKB-SubCell"/>
</dbReference>
<evidence type="ECO:0000256" key="10">
    <source>
        <dbReference type="ARBA" id="ARBA00022777"/>
    </source>
</evidence>
<evidence type="ECO:0000256" key="11">
    <source>
        <dbReference type="ARBA" id="ARBA00022840"/>
    </source>
</evidence>
<evidence type="ECO:0000256" key="7">
    <source>
        <dbReference type="ARBA" id="ARBA00022679"/>
    </source>
</evidence>
<keyword evidence="13" id="KW-0449">Lipoprotein</keyword>
<comment type="catalytic activity">
    <reaction evidence="14">
        <text>L-threonyl-[protein] + ATP = O-phospho-L-threonyl-[protein] + ADP + H(+)</text>
        <dbReference type="Rhea" id="RHEA:46608"/>
        <dbReference type="Rhea" id="RHEA-COMP:11060"/>
        <dbReference type="Rhea" id="RHEA-COMP:11605"/>
        <dbReference type="ChEBI" id="CHEBI:15378"/>
        <dbReference type="ChEBI" id="CHEBI:30013"/>
        <dbReference type="ChEBI" id="CHEBI:30616"/>
        <dbReference type="ChEBI" id="CHEBI:61977"/>
        <dbReference type="ChEBI" id="CHEBI:456216"/>
        <dbReference type="EC" id="2.7.11.1"/>
    </reaction>
</comment>
<accession>A0AAV6PBL0</accession>
<evidence type="ECO:0000313" key="17">
    <source>
        <dbReference type="EMBL" id="KAG6608625.1"/>
    </source>
</evidence>
<keyword evidence="5" id="KW-0723">Serine/threonine-protein kinase</keyword>
<comment type="subcellular location">
    <subcellularLocation>
        <location evidence="1">Cell membrane</location>
        <topology evidence="1">Lipid-anchor</topology>
    </subcellularLocation>
</comment>
<reference evidence="17 18" key="1">
    <citation type="journal article" date="2021" name="Hortic Res">
        <title>The domestication of Cucurbita argyrosperma as revealed by the genome of its wild relative.</title>
        <authorList>
            <person name="Barrera-Redondo J."/>
            <person name="Sanchez-de la Vega G."/>
            <person name="Aguirre-Liguori J.A."/>
            <person name="Castellanos-Morales G."/>
            <person name="Gutierrez-Guerrero Y.T."/>
            <person name="Aguirre-Dugua X."/>
            <person name="Aguirre-Planter E."/>
            <person name="Tenaillon M.I."/>
            <person name="Lira-Saade R."/>
            <person name="Eguiarte L.E."/>
        </authorList>
    </citation>
    <scope>NUCLEOTIDE SEQUENCE [LARGE SCALE GENOMIC DNA]</scope>
    <source>
        <strain evidence="17">JBR-2021</strain>
    </source>
</reference>
<evidence type="ECO:0000256" key="13">
    <source>
        <dbReference type="ARBA" id="ARBA00023288"/>
    </source>
</evidence>
<feature type="domain" description="Protein kinase" evidence="16">
    <location>
        <begin position="83"/>
        <end position="341"/>
    </location>
</feature>
<evidence type="ECO:0000256" key="4">
    <source>
        <dbReference type="ARBA" id="ARBA00022475"/>
    </source>
</evidence>
<evidence type="ECO:0000256" key="8">
    <source>
        <dbReference type="ARBA" id="ARBA00022707"/>
    </source>
</evidence>
<keyword evidence="9" id="KW-0547">Nucleotide-binding</keyword>
<evidence type="ECO:0000313" key="18">
    <source>
        <dbReference type="Proteomes" id="UP000685013"/>
    </source>
</evidence>
<dbReference type="GO" id="GO:0005524">
    <property type="term" value="F:ATP binding"/>
    <property type="evidence" value="ECO:0007669"/>
    <property type="project" value="UniProtKB-KW"/>
</dbReference>
<dbReference type="PROSITE" id="PS50011">
    <property type="entry name" value="PROTEIN_KINASE_DOM"/>
    <property type="match status" value="1"/>
</dbReference>
<evidence type="ECO:0000256" key="15">
    <source>
        <dbReference type="ARBA" id="ARBA00048679"/>
    </source>
</evidence>
<dbReference type="EC" id="2.7.11.1" evidence="3"/>
<evidence type="ECO:0000256" key="6">
    <source>
        <dbReference type="ARBA" id="ARBA00022626"/>
    </source>
</evidence>
<keyword evidence="18" id="KW-1185">Reference proteome</keyword>
<evidence type="ECO:0000256" key="12">
    <source>
        <dbReference type="ARBA" id="ARBA00023136"/>
    </source>
</evidence>
<dbReference type="GO" id="GO:0009742">
    <property type="term" value="P:brassinosteroid mediated signaling pathway"/>
    <property type="evidence" value="ECO:0007669"/>
    <property type="project" value="UniProtKB-KW"/>
</dbReference>
<keyword evidence="10 17" id="KW-0418">Kinase</keyword>
<feature type="non-terminal residue" evidence="17">
    <location>
        <position position="1"/>
    </location>
</feature>
<protein>
    <recommendedName>
        <fullName evidence="3">non-specific serine/threonine protein kinase</fullName>
        <ecNumber evidence="3">2.7.11.1</ecNumber>
    </recommendedName>
</protein>
<keyword evidence="11" id="KW-0067">ATP-binding</keyword>
<proteinExistence type="inferred from homology"/>
<dbReference type="FunFam" id="1.25.40.10:FF:000016">
    <property type="entry name" value="probable serine/threonine-protein kinase At4g35230"/>
    <property type="match status" value="1"/>
</dbReference>
<dbReference type="EMBL" id="JAGKQH010000001">
    <property type="protein sequence ID" value="KAG6608625.1"/>
    <property type="molecule type" value="Genomic_DNA"/>
</dbReference>
<dbReference type="InterPro" id="IPR045845">
    <property type="entry name" value="BSK"/>
</dbReference>
<evidence type="ECO:0000256" key="3">
    <source>
        <dbReference type="ARBA" id="ARBA00012513"/>
    </source>
</evidence>
<organism evidence="17 18">
    <name type="scientific">Cucurbita argyrosperma subsp. sororia</name>
    <dbReference type="NCBI Taxonomy" id="37648"/>
    <lineage>
        <taxon>Eukaryota</taxon>
        <taxon>Viridiplantae</taxon>
        <taxon>Streptophyta</taxon>
        <taxon>Embryophyta</taxon>
        <taxon>Tracheophyta</taxon>
        <taxon>Spermatophyta</taxon>
        <taxon>Magnoliopsida</taxon>
        <taxon>eudicotyledons</taxon>
        <taxon>Gunneridae</taxon>
        <taxon>Pentapetalae</taxon>
        <taxon>rosids</taxon>
        <taxon>fabids</taxon>
        <taxon>Cucurbitales</taxon>
        <taxon>Cucurbitaceae</taxon>
        <taxon>Cucurbiteae</taxon>
        <taxon>Cucurbita</taxon>
    </lineage>
</organism>
<sequence>MGCCLSSLLQLKKPSADDDGRGHAHAHAHPHVHAHANANDSIHQNHHHQNEVEAAPPTADCAPSFLEFSFADLKAATNNFSSDHIVSEICDKASNVVYRGRLQTENNLGCIAVKKFSKAAWPDAKQFAAEAYGVGKLRNKRLANLIGFCCEGDERLLVAEYMPNCTLAKHLFHWEKQTIEWAMRLRVALYIAEALEYCSQAARPLYHDLNADRVLFDEDGDPRLSCFGLMKNSMDGKSYSTNLAYTPPEYLKDGTVIPESVIYSFGTILLDLLSGKHVPPNQALDMIGGKHISLLMDSHLEGKFSTEEATLVFELASQCLQYEPMDRPSIKELVAALVPLQNKSDIPSYEMLGIPKQERIPLVSQQPLSQMGDACARVDLTAIHQLLLLSHYKDDDGSYELSFQEWTQQIRDMLEARKRGDIAFRDKDFEGAIDGYTTFIDVGNVLSPTVYARRSICHLLCDQPDFALRDAMQAQLIHPEWHVAFYLQAVALVKLGMPKDAADMLNEACTLEKKRHRGRAY</sequence>
<keyword evidence="7" id="KW-0808">Transferase</keyword>
<evidence type="ECO:0000256" key="9">
    <source>
        <dbReference type="ARBA" id="ARBA00022741"/>
    </source>
</evidence>
<dbReference type="GO" id="GO:0004674">
    <property type="term" value="F:protein serine/threonine kinase activity"/>
    <property type="evidence" value="ECO:0007669"/>
    <property type="project" value="UniProtKB-KW"/>
</dbReference>
<dbReference type="AlphaFoldDB" id="A0AAV6PBL0"/>
<comment type="caution">
    <text evidence="17">The sequence shown here is derived from an EMBL/GenBank/DDBJ whole genome shotgun (WGS) entry which is preliminary data.</text>
</comment>
<evidence type="ECO:0000259" key="16">
    <source>
        <dbReference type="PROSITE" id="PS50011"/>
    </source>
</evidence>
<evidence type="ECO:0000256" key="2">
    <source>
        <dbReference type="ARBA" id="ARBA00008684"/>
    </source>
</evidence>
<keyword evidence="8" id="KW-0519">Myristate</keyword>
<evidence type="ECO:0000256" key="1">
    <source>
        <dbReference type="ARBA" id="ARBA00004193"/>
    </source>
</evidence>
<dbReference type="PANTHER" id="PTHR45863:SF14">
    <property type="entry name" value="SERINE_THREONINE-PROTEIN KINASE BSK11"/>
    <property type="match status" value="1"/>
</dbReference>
<evidence type="ECO:0000256" key="14">
    <source>
        <dbReference type="ARBA" id="ARBA00047899"/>
    </source>
</evidence>
<dbReference type="Pfam" id="PF25575">
    <property type="entry name" value="TPR_BSK1_C"/>
    <property type="match status" value="1"/>
</dbReference>
<dbReference type="InterPro" id="IPR001245">
    <property type="entry name" value="Ser-Thr/Tyr_kinase_cat_dom"/>
</dbReference>
<comment type="catalytic activity">
    <reaction evidence="15">
        <text>L-seryl-[protein] + ATP = O-phospho-L-seryl-[protein] + ADP + H(+)</text>
        <dbReference type="Rhea" id="RHEA:17989"/>
        <dbReference type="Rhea" id="RHEA-COMP:9863"/>
        <dbReference type="Rhea" id="RHEA-COMP:11604"/>
        <dbReference type="ChEBI" id="CHEBI:15378"/>
        <dbReference type="ChEBI" id="CHEBI:29999"/>
        <dbReference type="ChEBI" id="CHEBI:30616"/>
        <dbReference type="ChEBI" id="CHEBI:83421"/>
        <dbReference type="ChEBI" id="CHEBI:456216"/>
        <dbReference type="EC" id="2.7.11.1"/>
    </reaction>
</comment>
<gene>
    <name evidence="17" type="primary">BSK1</name>
    <name evidence="17" type="ORF">SDJN03_01967</name>
</gene>
<dbReference type="PANTHER" id="PTHR45863">
    <property type="entry name" value="SERINE/THREONINE-PROTEIN KINASE BSK5"/>
    <property type="match status" value="1"/>
</dbReference>
<keyword evidence="4" id="KW-1003">Cell membrane</keyword>
<dbReference type="FunFam" id="3.30.200.20:FF:000154">
    <property type="entry name" value="probable serine/threonine-protein kinase At4g35230"/>
    <property type="match status" value="1"/>
</dbReference>
<keyword evidence="12" id="KW-0472">Membrane</keyword>
<keyword evidence="6" id="KW-1070">Brassinosteroid signaling pathway</keyword>
<dbReference type="FunFam" id="1.10.510.10:FF:000069">
    <property type="entry name" value="probable serine/threonine-protein kinase At5g41260"/>
    <property type="match status" value="1"/>
</dbReference>
<comment type="similarity">
    <text evidence="2">Belongs to the protein kinase superfamily. Ser/Thr protein kinase family.</text>
</comment>
<dbReference type="InterPro" id="IPR058209">
    <property type="entry name" value="TPR_BSK1_C"/>
</dbReference>
<name>A0AAV6PBL0_9ROSI</name>
<evidence type="ECO:0000256" key="5">
    <source>
        <dbReference type="ARBA" id="ARBA00022527"/>
    </source>
</evidence>
<dbReference type="InterPro" id="IPR000719">
    <property type="entry name" value="Prot_kinase_dom"/>
</dbReference>
<dbReference type="Pfam" id="PF07714">
    <property type="entry name" value="PK_Tyr_Ser-Thr"/>
    <property type="match status" value="1"/>
</dbReference>